<dbReference type="PANTHER" id="PTHR47268:SF4">
    <property type="entry name" value="ACYLPHOSPHATASE"/>
    <property type="match status" value="1"/>
</dbReference>
<dbReference type="Proteomes" id="UP000292136">
    <property type="component" value="Unassembled WGS sequence"/>
</dbReference>
<evidence type="ECO:0000256" key="1">
    <source>
        <dbReference type="ARBA" id="ARBA00005614"/>
    </source>
</evidence>
<proteinExistence type="inferred from homology"/>
<dbReference type="Pfam" id="PF00708">
    <property type="entry name" value="Acylphosphatase"/>
    <property type="match status" value="1"/>
</dbReference>
<dbReference type="EMBL" id="SHKM01000002">
    <property type="protein sequence ID" value="RZT76051.1"/>
    <property type="molecule type" value="Genomic_DNA"/>
</dbReference>
<dbReference type="Gene3D" id="3.30.70.100">
    <property type="match status" value="1"/>
</dbReference>
<name>A0ABY0IPP7_9RHOO</name>
<accession>A0ABY0IPP7</accession>
<dbReference type="PROSITE" id="PS00150">
    <property type="entry name" value="ACYLPHOSPHATASE_1"/>
    <property type="match status" value="1"/>
</dbReference>
<feature type="active site" evidence="4">
    <location>
        <position position="38"/>
    </location>
</feature>
<sequence length="95" mass="10094">MPERAVRLRVRGLVQGVGFRWSLCSEAQGLGLRGWVRNRSNGSVEALAWGEAEAVAGLLAWAAQGPPAARVSGVEILEAAPEADPTEGFEQRPSL</sequence>
<evidence type="ECO:0000313" key="8">
    <source>
        <dbReference type="EMBL" id="RZT76051.1"/>
    </source>
</evidence>
<dbReference type="InterPro" id="IPR001792">
    <property type="entry name" value="Acylphosphatase-like_dom"/>
</dbReference>
<dbReference type="PANTHER" id="PTHR47268">
    <property type="entry name" value="ACYLPHOSPHATASE"/>
    <property type="match status" value="1"/>
</dbReference>
<protein>
    <recommendedName>
        <fullName evidence="2 4">Acylphosphatase</fullName>
        <ecNumber evidence="2 4">3.6.1.7</ecNumber>
    </recommendedName>
</protein>
<evidence type="ECO:0000256" key="2">
    <source>
        <dbReference type="ARBA" id="ARBA00012150"/>
    </source>
</evidence>
<evidence type="ECO:0000259" key="7">
    <source>
        <dbReference type="PROSITE" id="PS51160"/>
    </source>
</evidence>
<comment type="similarity">
    <text evidence="1 6">Belongs to the acylphosphatase family.</text>
</comment>
<dbReference type="RefSeq" id="WP_130459367.1">
    <property type="nucleotide sequence ID" value="NZ_SHKM01000002.1"/>
</dbReference>
<dbReference type="EC" id="3.6.1.7" evidence="2 4"/>
<evidence type="ECO:0000256" key="6">
    <source>
        <dbReference type="RuleBase" id="RU004168"/>
    </source>
</evidence>
<reference evidence="8 9" key="1">
    <citation type="submission" date="2019-02" db="EMBL/GenBank/DDBJ databases">
        <title>Genomic Encyclopedia of Type Strains, Phase IV (KMG-IV): sequencing the most valuable type-strain genomes for metagenomic binning, comparative biology and taxonomic classification.</title>
        <authorList>
            <person name="Goeker M."/>
        </authorList>
    </citation>
    <scope>NUCLEOTIDE SEQUENCE [LARGE SCALE GENOMIC DNA]</scope>
    <source>
        <strain evidence="8 9">DSM 21223</strain>
    </source>
</reference>
<evidence type="ECO:0000256" key="4">
    <source>
        <dbReference type="PROSITE-ProRule" id="PRU00520"/>
    </source>
</evidence>
<keyword evidence="4 5" id="KW-0378">Hydrolase</keyword>
<evidence type="ECO:0000256" key="3">
    <source>
        <dbReference type="ARBA" id="ARBA00047645"/>
    </source>
</evidence>
<feature type="domain" description="Acylphosphatase-like" evidence="7">
    <location>
        <begin position="5"/>
        <end position="93"/>
    </location>
</feature>
<comment type="caution">
    <text evidence="8">The sequence shown here is derived from an EMBL/GenBank/DDBJ whole genome shotgun (WGS) entry which is preliminary data.</text>
</comment>
<dbReference type="PROSITE" id="PS51160">
    <property type="entry name" value="ACYLPHOSPHATASE_3"/>
    <property type="match status" value="1"/>
</dbReference>
<gene>
    <name evidence="8" type="ORF">EV678_1919</name>
</gene>
<evidence type="ECO:0000313" key="9">
    <source>
        <dbReference type="Proteomes" id="UP000292136"/>
    </source>
</evidence>
<dbReference type="PROSITE" id="PS00151">
    <property type="entry name" value="ACYLPHOSPHATASE_2"/>
    <property type="match status" value="1"/>
</dbReference>
<dbReference type="InterPro" id="IPR017968">
    <property type="entry name" value="Acylphosphatase_CS"/>
</dbReference>
<organism evidence="8 9">
    <name type="scientific">Azospira oryzae</name>
    <dbReference type="NCBI Taxonomy" id="146939"/>
    <lineage>
        <taxon>Bacteria</taxon>
        <taxon>Pseudomonadati</taxon>
        <taxon>Pseudomonadota</taxon>
        <taxon>Betaproteobacteria</taxon>
        <taxon>Rhodocyclales</taxon>
        <taxon>Rhodocyclaceae</taxon>
        <taxon>Azospira</taxon>
    </lineage>
</organism>
<dbReference type="SUPFAM" id="SSF54975">
    <property type="entry name" value="Acylphosphatase/BLUF domain-like"/>
    <property type="match status" value="1"/>
</dbReference>
<comment type="catalytic activity">
    <reaction evidence="3 4 5">
        <text>an acyl phosphate + H2O = a carboxylate + phosphate + H(+)</text>
        <dbReference type="Rhea" id="RHEA:14965"/>
        <dbReference type="ChEBI" id="CHEBI:15377"/>
        <dbReference type="ChEBI" id="CHEBI:15378"/>
        <dbReference type="ChEBI" id="CHEBI:29067"/>
        <dbReference type="ChEBI" id="CHEBI:43474"/>
        <dbReference type="ChEBI" id="CHEBI:59918"/>
        <dbReference type="EC" id="3.6.1.7"/>
    </reaction>
</comment>
<keyword evidence="9" id="KW-1185">Reference proteome</keyword>
<evidence type="ECO:0000256" key="5">
    <source>
        <dbReference type="RuleBase" id="RU000553"/>
    </source>
</evidence>
<feature type="active site" evidence="4">
    <location>
        <position position="20"/>
    </location>
</feature>
<dbReference type="InterPro" id="IPR036046">
    <property type="entry name" value="Acylphosphatase-like_dom_sf"/>
</dbReference>
<dbReference type="PRINTS" id="PR00112">
    <property type="entry name" value="ACYLPHPHTASE"/>
</dbReference>
<dbReference type="InterPro" id="IPR020456">
    <property type="entry name" value="Acylphosphatase"/>
</dbReference>